<organism evidence="2 3">
    <name type="scientific">Desulfitobacterium dehalogenans (strain ATCC 51507 / DSM 9161 / JW/IU-DC1)</name>
    <dbReference type="NCBI Taxonomy" id="756499"/>
    <lineage>
        <taxon>Bacteria</taxon>
        <taxon>Bacillati</taxon>
        <taxon>Bacillota</taxon>
        <taxon>Clostridia</taxon>
        <taxon>Eubacteriales</taxon>
        <taxon>Desulfitobacteriaceae</taxon>
        <taxon>Desulfitobacterium</taxon>
    </lineage>
</organism>
<dbReference type="GO" id="GO:0003676">
    <property type="term" value="F:nucleic acid binding"/>
    <property type="evidence" value="ECO:0007669"/>
    <property type="project" value="InterPro"/>
</dbReference>
<feature type="domain" description="DUF5655" evidence="1">
    <location>
        <begin position="191"/>
        <end position="300"/>
    </location>
</feature>
<dbReference type="HOGENOM" id="CLU_080101_0_0_9"/>
<name>I4A5N2_DESDJ</name>
<gene>
    <name evidence="2" type="ordered locus">Desde_0821</name>
</gene>
<proteinExistence type="predicted"/>
<dbReference type="Proteomes" id="UP000006053">
    <property type="component" value="Chromosome"/>
</dbReference>
<accession>I4A5N2</accession>
<dbReference type="EMBL" id="CP003348">
    <property type="protein sequence ID" value="AFL99266.1"/>
    <property type="molecule type" value="Genomic_DNA"/>
</dbReference>
<evidence type="ECO:0000313" key="3">
    <source>
        <dbReference type="Proteomes" id="UP000006053"/>
    </source>
</evidence>
<keyword evidence="3" id="KW-1185">Reference proteome</keyword>
<evidence type="ECO:0000313" key="2">
    <source>
        <dbReference type="EMBL" id="AFL99266.1"/>
    </source>
</evidence>
<reference evidence="3" key="1">
    <citation type="submission" date="2012-06" db="EMBL/GenBank/DDBJ databases">
        <title>Complete sequence of Desulfitobacterium dehalogenans ATCC 51507.</title>
        <authorList>
            <person name="Lucas S."/>
            <person name="Han J."/>
            <person name="Lapidus A."/>
            <person name="Cheng J.-F."/>
            <person name="Goodwin L."/>
            <person name="Pitluck S."/>
            <person name="Peters L."/>
            <person name="Ovchinnikova G."/>
            <person name="Teshima H."/>
            <person name="Detter J.C."/>
            <person name="Han C."/>
            <person name="Tapia R."/>
            <person name="Land M."/>
            <person name="Hauser L."/>
            <person name="Kyrpides N."/>
            <person name="Ivanova N."/>
            <person name="Pagani I."/>
            <person name="Kruse T."/>
            <person name="de Vos W.M."/>
            <person name="Smidt H."/>
            <person name="Woyke T."/>
        </authorList>
    </citation>
    <scope>NUCLEOTIDE SEQUENCE [LARGE SCALE GENOMIC DNA]</scope>
    <source>
        <strain evidence="3">ATCC 51507 / DSM 9161 / JW/IU-DC1</strain>
    </source>
</reference>
<dbReference type="Pfam" id="PF18899">
    <property type="entry name" value="DUF5655"/>
    <property type="match status" value="1"/>
</dbReference>
<dbReference type="STRING" id="756499.Desde_0821"/>
<reference evidence="2 3" key="2">
    <citation type="journal article" date="2015" name="J. Bacteriol.">
        <title>Genomic, proteomic, and biochemical analysis of the organohalide respiratory pathway in Desulfitobacterium dehalogenans.</title>
        <authorList>
            <person name="Kruse T."/>
            <person name="van de Pas B.A."/>
            <person name="Atteia A."/>
            <person name="Krab K."/>
            <person name="Hagen W.R."/>
            <person name="Goodwin L."/>
            <person name="Chain P."/>
            <person name="Boeren S."/>
            <person name="Maphosa F."/>
            <person name="Schraa G."/>
            <person name="de Vos W.M."/>
            <person name="van der Oost J."/>
            <person name="Smidt H."/>
            <person name="Stams A.J."/>
        </authorList>
    </citation>
    <scope>NUCLEOTIDE SEQUENCE [LARGE SCALE GENOMIC DNA]</scope>
    <source>
        <strain evidence="3">ATCC 51507 / DSM 9161 / JW/IU-DC1</strain>
    </source>
</reference>
<sequence length="304" mass="34672">MPLFQIRDNLVSLIRPCNFNLEKDLQTLIEANLETIFNCKFVASEFSTGYEHAGRIDSLALSEDGNPVIIEYKKVESSELINQSLYYLSWIKDHRGDFQMAVNKKLGSHVEIDWSDVRVICIAPGYKKYDLHAVQMMGANIELWQYRLFENGAFYFEEVFRKGTSGASIPNKASQGKKIGDQDITITYTFEDHLNKAASHLKDVIVDLRECILNIDEGVEESPKKQYVAYKVTQNFACMEIQKNKILLFLKLNPLEFQDLPTNARDVRSIGHYGTGDVEFTLTSKSDIAAMGEFIRKAWERVGG</sequence>
<dbReference type="KEGG" id="ddh:Desde_0821"/>
<dbReference type="InterPro" id="IPR043714">
    <property type="entry name" value="DUF5655"/>
</dbReference>
<dbReference type="OrthoDB" id="9798761at2"/>
<protein>
    <recommendedName>
        <fullName evidence="1">DUF5655 domain-containing protein</fullName>
    </recommendedName>
</protein>
<dbReference type="eggNOG" id="COG3586">
    <property type="taxonomic scope" value="Bacteria"/>
</dbReference>
<dbReference type="Gene3D" id="3.40.1350.10">
    <property type="match status" value="1"/>
</dbReference>
<evidence type="ECO:0000259" key="1">
    <source>
        <dbReference type="Pfam" id="PF18899"/>
    </source>
</evidence>
<dbReference type="AlphaFoldDB" id="I4A5N2"/>
<dbReference type="RefSeq" id="WP_014792760.1">
    <property type="nucleotide sequence ID" value="NC_018017.1"/>
</dbReference>
<dbReference type="InterPro" id="IPR011856">
    <property type="entry name" value="tRNA_endonuc-like_dom_sf"/>
</dbReference>